<proteinExistence type="predicted"/>
<feature type="compositionally biased region" description="Low complexity" evidence="1">
    <location>
        <begin position="218"/>
        <end position="237"/>
    </location>
</feature>
<evidence type="ECO:0000313" key="3">
    <source>
        <dbReference type="Proteomes" id="UP000267821"/>
    </source>
</evidence>
<evidence type="ECO:0000313" key="2">
    <source>
        <dbReference type="EMBL" id="RPB29943.1"/>
    </source>
</evidence>
<feature type="region of interest" description="Disordered" evidence="1">
    <location>
        <begin position="199"/>
        <end position="258"/>
    </location>
</feature>
<feature type="compositionally biased region" description="Polar residues" evidence="1">
    <location>
        <begin position="199"/>
        <end position="212"/>
    </location>
</feature>
<evidence type="ECO:0000256" key="1">
    <source>
        <dbReference type="SAM" id="MobiDB-lite"/>
    </source>
</evidence>
<feature type="region of interest" description="Disordered" evidence="1">
    <location>
        <begin position="139"/>
        <end position="183"/>
    </location>
</feature>
<keyword evidence="3" id="KW-1185">Reference proteome</keyword>
<sequence>MENFRDPAWFNGHYYDLYSQDGTCYPTTLGHNNDAATLVQGNGDYANDISIILDSQDPTPPNSQMKRSKSSAPQRARSRGGVALEGSPGYATQNMPRGYSHWVALPPQAGAVHGHLQQQAAAFHGHLQQQAAAFHGHLQQQRPAGYHPEHQRFRGSTSYSQTAPFQRAAATTPGHGNHQRSTEMQSQWGFFEGPSVIQTTECSQSSSMQNLASRLMRAPAPSTGTSSSGASGGTFSSVPESEQGGFQNGPDASQPSNLPYQMSLLQVTDSAGDFSRNIQAMQSTRSSHGVNGATRVCIHAVTPIICQLTIHHTETMPPLERSELGIAQFKAVTGVQAVTDHFLEHAISSST</sequence>
<dbReference type="Proteomes" id="UP000267821">
    <property type="component" value="Unassembled WGS sequence"/>
</dbReference>
<dbReference type="InParanoid" id="A0A3N4M468"/>
<name>A0A3N4M468_9PEZI</name>
<dbReference type="EMBL" id="ML121527">
    <property type="protein sequence ID" value="RPB29943.1"/>
    <property type="molecule type" value="Genomic_DNA"/>
</dbReference>
<feature type="compositionally biased region" description="Polar residues" evidence="1">
    <location>
        <begin position="154"/>
        <end position="164"/>
    </location>
</feature>
<feature type="region of interest" description="Disordered" evidence="1">
    <location>
        <begin position="53"/>
        <end position="91"/>
    </location>
</feature>
<feature type="compositionally biased region" description="Polar residues" evidence="1">
    <location>
        <begin position="62"/>
        <end position="73"/>
    </location>
</feature>
<reference evidence="2 3" key="1">
    <citation type="journal article" date="2018" name="Nat. Ecol. Evol.">
        <title>Pezizomycetes genomes reveal the molecular basis of ectomycorrhizal truffle lifestyle.</title>
        <authorList>
            <person name="Murat C."/>
            <person name="Payen T."/>
            <person name="Noel B."/>
            <person name="Kuo A."/>
            <person name="Morin E."/>
            <person name="Chen J."/>
            <person name="Kohler A."/>
            <person name="Krizsan K."/>
            <person name="Balestrini R."/>
            <person name="Da Silva C."/>
            <person name="Montanini B."/>
            <person name="Hainaut M."/>
            <person name="Levati E."/>
            <person name="Barry K.W."/>
            <person name="Belfiori B."/>
            <person name="Cichocki N."/>
            <person name="Clum A."/>
            <person name="Dockter R.B."/>
            <person name="Fauchery L."/>
            <person name="Guy J."/>
            <person name="Iotti M."/>
            <person name="Le Tacon F."/>
            <person name="Lindquist E.A."/>
            <person name="Lipzen A."/>
            <person name="Malagnac F."/>
            <person name="Mello A."/>
            <person name="Molinier V."/>
            <person name="Miyauchi S."/>
            <person name="Poulain J."/>
            <person name="Riccioni C."/>
            <person name="Rubini A."/>
            <person name="Sitrit Y."/>
            <person name="Splivallo R."/>
            <person name="Traeger S."/>
            <person name="Wang M."/>
            <person name="Zifcakova L."/>
            <person name="Wipf D."/>
            <person name="Zambonelli A."/>
            <person name="Paolocci F."/>
            <person name="Nowrousian M."/>
            <person name="Ottonello S."/>
            <person name="Baldrian P."/>
            <person name="Spatafora J.W."/>
            <person name="Henrissat B."/>
            <person name="Nagy L.G."/>
            <person name="Aury J.M."/>
            <person name="Wincker P."/>
            <person name="Grigoriev I.V."/>
            <person name="Bonfante P."/>
            <person name="Martin F.M."/>
        </authorList>
    </citation>
    <scope>NUCLEOTIDE SEQUENCE [LARGE SCALE GENOMIC DNA]</scope>
    <source>
        <strain evidence="2 3">ATCC MYA-4762</strain>
    </source>
</reference>
<gene>
    <name evidence="2" type="ORF">L211DRAFT_844836</name>
</gene>
<dbReference type="AlphaFoldDB" id="A0A3N4M468"/>
<protein>
    <submittedName>
        <fullName evidence="2">Uncharacterized protein</fullName>
    </submittedName>
</protein>
<organism evidence="2 3">
    <name type="scientific">Terfezia boudieri ATCC MYA-4762</name>
    <dbReference type="NCBI Taxonomy" id="1051890"/>
    <lineage>
        <taxon>Eukaryota</taxon>
        <taxon>Fungi</taxon>
        <taxon>Dikarya</taxon>
        <taxon>Ascomycota</taxon>
        <taxon>Pezizomycotina</taxon>
        <taxon>Pezizomycetes</taxon>
        <taxon>Pezizales</taxon>
        <taxon>Pezizaceae</taxon>
        <taxon>Terfezia</taxon>
    </lineage>
</organism>
<accession>A0A3N4M468</accession>
<dbReference type="OrthoDB" id="10422726at2759"/>